<dbReference type="AlphaFoldDB" id="A0AAW1PJC0"/>
<proteinExistence type="predicted"/>
<comment type="caution">
    <text evidence="2">The sequence shown here is derived from an EMBL/GenBank/DDBJ whole genome shotgun (WGS) entry which is preliminary data.</text>
</comment>
<dbReference type="Proteomes" id="UP001465755">
    <property type="component" value="Unassembled WGS sequence"/>
</dbReference>
<gene>
    <name evidence="2" type="ORF">WJX73_000691</name>
</gene>
<evidence type="ECO:0000313" key="3">
    <source>
        <dbReference type="Proteomes" id="UP001465755"/>
    </source>
</evidence>
<sequence length="101" mass="11186">MGARHSRGAPGSAHTGTSDMQASLDSDELQEEVNVRQMEEKPIGQFYRNNLRLRKWFFGEDAITACSSFEGVVGESLGYITMVSLDAQTGLRKYFGHRGKA</sequence>
<evidence type="ECO:0000313" key="2">
    <source>
        <dbReference type="EMBL" id="KAK9813626.1"/>
    </source>
</evidence>
<protein>
    <submittedName>
        <fullName evidence="2">Uncharacterized protein</fullName>
    </submittedName>
</protein>
<name>A0AAW1PJC0_9CHLO</name>
<reference evidence="2 3" key="1">
    <citation type="journal article" date="2024" name="Nat. Commun.">
        <title>Phylogenomics reveals the evolutionary origins of lichenization in chlorophyte algae.</title>
        <authorList>
            <person name="Puginier C."/>
            <person name="Libourel C."/>
            <person name="Otte J."/>
            <person name="Skaloud P."/>
            <person name="Haon M."/>
            <person name="Grisel S."/>
            <person name="Petersen M."/>
            <person name="Berrin J.G."/>
            <person name="Delaux P.M."/>
            <person name="Dal Grande F."/>
            <person name="Keller J."/>
        </authorList>
    </citation>
    <scope>NUCLEOTIDE SEQUENCE [LARGE SCALE GENOMIC DNA]</scope>
    <source>
        <strain evidence="2 3">SAG 2036</strain>
    </source>
</reference>
<evidence type="ECO:0000256" key="1">
    <source>
        <dbReference type="SAM" id="MobiDB-lite"/>
    </source>
</evidence>
<dbReference type="EMBL" id="JALJOQ010000003">
    <property type="protein sequence ID" value="KAK9813626.1"/>
    <property type="molecule type" value="Genomic_DNA"/>
</dbReference>
<feature type="region of interest" description="Disordered" evidence="1">
    <location>
        <begin position="1"/>
        <end position="33"/>
    </location>
</feature>
<feature type="compositionally biased region" description="Polar residues" evidence="1">
    <location>
        <begin position="14"/>
        <end position="24"/>
    </location>
</feature>
<organism evidence="2 3">
    <name type="scientific">Symbiochloris irregularis</name>
    <dbReference type="NCBI Taxonomy" id="706552"/>
    <lineage>
        <taxon>Eukaryota</taxon>
        <taxon>Viridiplantae</taxon>
        <taxon>Chlorophyta</taxon>
        <taxon>core chlorophytes</taxon>
        <taxon>Trebouxiophyceae</taxon>
        <taxon>Trebouxiales</taxon>
        <taxon>Trebouxiaceae</taxon>
        <taxon>Symbiochloris</taxon>
    </lineage>
</organism>
<keyword evidence="3" id="KW-1185">Reference proteome</keyword>
<accession>A0AAW1PJC0</accession>